<comment type="subunit">
    <text evidence="2">Homodimer.</text>
</comment>
<feature type="region of interest" description="Disordered" evidence="11">
    <location>
        <begin position="76"/>
        <end position="95"/>
    </location>
</feature>
<gene>
    <name evidence="14" type="ORF">SI8410_06009382</name>
</gene>
<dbReference type="GO" id="GO:0009791">
    <property type="term" value="P:post-embryonic development"/>
    <property type="evidence" value="ECO:0007669"/>
    <property type="project" value="UniProtKB-ARBA"/>
</dbReference>
<evidence type="ECO:0000256" key="12">
    <source>
        <dbReference type="SAM" id="Phobius"/>
    </source>
</evidence>
<dbReference type="OrthoDB" id="1935496at2759"/>
<dbReference type="InterPro" id="IPR052035">
    <property type="entry name" value="ZnF_BED_domain_contain"/>
</dbReference>
<dbReference type="Pfam" id="PF14372">
    <property type="entry name" value="hAT-like_RNase-H"/>
    <property type="match status" value="1"/>
</dbReference>
<proteinExistence type="predicted"/>
<keyword evidence="5" id="KW-0862">Zinc</keyword>
<feature type="domain" description="BED-type" evidence="13">
    <location>
        <begin position="24"/>
        <end position="79"/>
    </location>
</feature>
<keyword evidence="7" id="KW-0238">DNA-binding</keyword>
<evidence type="ECO:0000256" key="3">
    <source>
        <dbReference type="ARBA" id="ARBA00022723"/>
    </source>
</evidence>
<evidence type="ECO:0000256" key="11">
    <source>
        <dbReference type="SAM" id="MobiDB-lite"/>
    </source>
</evidence>
<evidence type="ECO:0000313" key="15">
    <source>
        <dbReference type="Proteomes" id="UP000663760"/>
    </source>
</evidence>
<accession>A0A7I8KLR0</accession>
<dbReference type="SUPFAM" id="SSF140996">
    <property type="entry name" value="Hermes dimerisation domain"/>
    <property type="match status" value="1"/>
</dbReference>
<dbReference type="PANTHER" id="PTHR46481">
    <property type="entry name" value="ZINC FINGER BED DOMAIN-CONTAINING PROTEIN 4"/>
    <property type="match status" value="1"/>
</dbReference>
<evidence type="ECO:0000256" key="4">
    <source>
        <dbReference type="ARBA" id="ARBA00022771"/>
    </source>
</evidence>
<dbReference type="GO" id="GO:0003677">
    <property type="term" value="F:DNA binding"/>
    <property type="evidence" value="ECO:0007669"/>
    <property type="project" value="UniProtKB-KW"/>
</dbReference>
<evidence type="ECO:0000256" key="9">
    <source>
        <dbReference type="ARBA" id="ARBA00023242"/>
    </source>
</evidence>
<dbReference type="AlphaFoldDB" id="A0A7I8KLR0"/>
<evidence type="ECO:0000256" key="2">
    <source>
        <dbReference type="ARBA" id="ARBA00011738"/>
    </source>
</evidence>
<dbReference type="PROSITE" id="PS50808">
    <property type="entry name" value="ZF_BED"/>
    <property type="match status" value="1"/>
</dbReference>
<keyword evidence="6" id="KW-0805">Transcription regulation</keyword>
<evidence type="ECO:0000256" key="1">
    <source>
        <dbReference type="ARBA" id="ARBA00004123"/>
    </source>
</evidence>
<feature type="compositionally biased region" description="Basic and acidic residues" evidence="11">
    <location>
        <begin position="529"/>
        <end position="540"/>
    </location>
</feature>
<dbReference type="EMBL" id="LR746269">
    <property type="protein sequence ID" value="CAA7398717.1"/>
    <property type="molecule type" value="Genomic_DNA"/>
</dbReference>
<keyword evidence="8" id="KW-0804">Transcription</keyword>
<keyword evidence="12" id="KW-0812">Transmembrane</keyword>
<evidence type="ECO:0000313" key="14">
    <source>
        <dbReference type="EMBL" id="CAA7398717.1"/>
    </source>
</evidence>
<dbReference type="InterPro" id="IPR008906">
    <property type="entry name" value="HATC_C_dom"/>
</dbReference>
<dbReference type="Pfam" id="PF05699">
    <property type="entry name" value="Dimer_Tnp_hAT"/>
    <property type="match status" value="1"/>
</dbReference>
<protein>
    <recommendedName>
        <fullName evidence="13">BED-type domain-containing protein</fullName>
    </recommendedName>
</protein>
<evidence type="ECO:0000256" key="7">
    <source>
        <dbReference type="ARBA" id="ARBA00023125"/>
    </source>
</evidence>
<dbReference type="GO" id="GO:0046983">
    <property type="term" value="F:protein dimerization activity"/>
    <property type="evidence" value="ECO:0007669"/>
    <property type="project" value="InterPro"/>
</dbReference>
<comment type="subcellular location">
    <subcellularLocation>
        <location evidence="1">Nucleus</location>
    </subcellularLocation>
</comment>
<dbReference type="Proteomes" id="UP000663760">
    <property type="component" value="Chromosome 6"/>
</dbReference>
<evidence type="ECO:0000256" key="10">
    <source>
        <dbReference type="PROSITE-ProRule" id="PRU00027"/>
    </source>
</evidence>
<dbReference type="InterPro" id="IPR012337">
    <property type="entry name" value="RNaseH-like_sf"/>
</dbReference>
<dbReference type="SUPFAM" id="SSF53098">
    <property type="entry name" value="Ribonuclease H-like"/>
    <property type="match status" value="1"/>
</dbReference>
<dbReference type="SMART" id="SM00614">
    <property type="entry name" value="ZnF_BED"/>
    <property type="match status" value="1"/>
</dbReference>
<dbReference type="PANTHER" id="PTHR46481:SF10">
    <property type="entry name" value="ZINC FINGER BED DOMAIN-CONTAINING PROTEIN 39"/>
    <property type="match status" value="1"/>
</dbReference>
<keyword evidence="12" id="KW-0472">Membrane</keyword>
<dbReference type="GO" id="GO:0008270">
    <property type="term" value="F:zinc ion binding"/>
    <property type="evidence" value="ECO:0007669"/>
    <property type="project" value="UniProtKB-KW"/>
</dbReference>
<evidence type="ECO:0000256" key="6">
    <source>
        <dbReference type="ARBA" id="ARBA00023015"/>
    </source>
</evidence>
<evidence type="ECO:0000256" key="5">
    <source>
        <dbReference type="ARBA" id="ARBA00022833"/>
    </source>
</evidence>
<reference evidence="14" key="1">
    <citation type="submission" date="2020-02" db="EMBL/GenBank/DDBJ databases">
        <authorList>
            <person name="Scholz U."/>
            <person name="Mascher M."/>
            <person name="Fiebig A."/>
        </authorList>
    </citation>
    <scope>NUCLEOTIDE SEQUENCE</scope>
</reference>
<dbReference type="InterPro" id="IPR003656">
    <property type="entry name" value="Znf_BED"/>
</dbReference>
<dbReference type="SUPFAM" id="SSF57667">
    <property type="entry name" value="beta-beta-alpha zinc fingers"/>
    <property type="match status" value="1"/>
</dbReference>
<name>A0A7I8KLR0_SPIIN</name>
<keyword evidence="9" id="KW-0539">Nucleus</keyword>
<keyword evidence="3" id="KW-0479">Metal-binding</keyword>
<sequence length="692" mass="78434">MDGNVSIFGDAERLAPGKVKPIRKLKSPHWQHFTIKTLEDGSLRAFCKYCTKSLTCGPKAGTSHIARHARNCRKLLTSSGGSDGPSHVPRPMKNREKLQWKRKTQKPLPIVPSFCGSISGGNFVLDESVCRLELAKMFILHELPFKIVEHEGFRRFVKSLNPEFGTVQRDAIAGDCKTLYEMGKMDLKEALKSCERISLATSMWTSDQNLGYMCLTAHYIDDGWRIHKKMLTFCVVKTPHDGITKAGIVAKSLAQWDIDRKISSITCDNSSLNDAMYDSVKANLLENKALPPSGHLYHVRCCAHILNEIVRYALEVLHDVVGNIRERVRYVKSAASREEIFDEAVGQMGLPKKKSLSLDVAGRWDTTYLMLDSAIYYKKVFLVLGQWDNEYTLASTAEEWKEAEFLCKFLKICYNAANVLSTTRGSTSNMCLHEICAIHNFLHQEIDFSETTVHDMLRVMQAKFDEYWGESTLLYAISTVLDPRFKMLFLKYAFEQIYGLDYAPYVDEVSRTIYAIFYEYKDQSAQSEANKHGHESKEGETGEDDDMNEETEVFVGYNQFLSQQSLKEAKSDLDRYLGESVVPLNQKSFDVLKWWHDNSLVYPVLSKMARTYLSIPASTVLSEAAFSTSGTGLDRFRSRLSPDVIEALVCSQDWLRDEYTEGGFLLLLLLLLLPLLPLTISFLAVPDDPPAL</sequence>
<feature type="region of interest" description="Disordered" evidence="11">
    <location>
        <begin position="527"/>
        <end position="547"/>
    </location>
</feature>
<organism evidence="14 15">
    <name type="scientific">Spirodela intermedia</name>
    <name type="common">Intermediate duckweed</name>
    <dbReference type="NCBI Taxonomy" id="51605"/>
    <lineage>
        <taxon>Eukaryota</taxon>
        <taxon>Viridiplantae</taxon>
        <taxon>Streptophyta</taxon>
        <taxon>Embryophyta</taxon>
        <taxon>Tracheophyta</taxon>
        <taxon>Spermatophyta</taxon>
        <taxon>Magnoliopsida</taxon>
        <taxon>Liliopsida</taxon>
        <taxon>Araceae</taxon>
        <taxon>Lemnoideae</taxon>
        <taxon>Spirodela</taxon>
    </lineage>
</organism>
<evidence type="ECO:0000259" key="13">
    <source>
        <dbReference type="PROSITE" id="PS50808"/>
    </source>
</evidence>
<keyword evidence="4 10" id="KW-0863">Zinc-finger</keyword>
<keyword evidence="12" id="KW-1133">Transmembrane helix</keyword>
<feature type="transmembrane region" description="Helical" evidence="12">
    <location>
        <begin position="664"/>
        <end position="685"/>
    </location>
</feature>
<keyword evidence="15" id="KW-1185">Reference proteome</keyword>
<dbReference type="GO" id="GO:0005634">
    <property type="term" value="C:nucleus"/>
    <property type="evidence" value="ECO:0007669"/>
    <property type="project" value="UniProtKB-SubCell"/>
</dbReference>
<evidence type="ECO:0000256" key="8">
    <source>
        <dbReference type="ARBA" id="ARBA00023163"/>
    </source>
</evidence>
<dbReference type="InterPro" id="IPR036236">
    <property type="entry name" value="Znf_C2H2_sf"/>
</dbReference>
<dbReference type="InterPro" id="IPR025525">
    <property type="entry name" value="hAT-like_transposase_RNase-H"/>
</dbReference>